<dbReference type="Gene3D" id="3.20.20.210">
    <property type="match status" value="2"/>
</dbReference>
<dbReference type="GO" id="GO:0003871">
    <property type="term" value="F:5-methyltetrahydropteroyltriglutamate-homocysteine S-methyltransferase activity"/>
    <property type="evidence" value="ECO:0007669"/>
    <property type="project" value="UniProtKB-EC"/>
</dbReference>
<sequence length="765" mass="85264">MVSSSVLGFPRIGANREVKKAVEAYWAGKISADQLTQAAADVKKTNWTSVKSKGVDFVPSGEFSLYDHVLDHSAAFNVIPRRYVGQGLTPLDVYFAMGRGRQADNVDVPASEMKKWFDSNYHFVVPEFSEETEFKLNFNKAVEEYKEARTLGIETRPVVLGPVSFLVLGKLSKEAKPGFQPISLLPKLVPVYKQLLADLKAAGADWVQVDEPILVLDKAATLEKEFTSAYAELAPVAPKIMLTTYFGRLDTNLTYVAKLPIAGLHIDLDRAPTQLDGVIAAVKPTSIVLSLGVVSGRNIWKTDFQAALKFGQKAVDALGQDRVIIATSSSLLHTPVTLESEKKLTLEQKDWFSFALEKAAEVSVLAKALSGSQDAEVAKALEENKVSIAKRREFEHTSDDAVRKRVAAITPDMLERKSPFAVRQEIQKKHLDLPKFPTTTIGSFPQTKEIRAARAKFTKGEISEREYEDFLKKEIESVVRFQERVGLDLLVHGEPERNDMVQYFGEQLNGFVFTQNGWVQSYGSRYVRPPIIVSDVSRPGPMTVKWSSYAQSVTQKPMKGMLTGPVTILNWSFPRADVSRELQSKQLALALRDEVVDLEKAGIHAIQVDEPAIREGLPLRRVDWDGYLKWAVDSFKIATAGVTDALQTHSHFCYSDFDDIFPSIQRLDADVISIEASKSDLKLLDTFKQYGYSNQIGPGVYDIHSPRVPGDQEIRDRLQAMLKTLPDSLLFVNPDCGLKTRGWKETETSLANLVSAARWARQTYA</sequence>
<dbReference type="AlphaFoldDB" id="A0A4S4L6W9"/>
<keyword evidence="10" id="KW-0486">Methionine biosynthesis</keyword>
<feature type="binding site" evidence="14">
    <location>
        <position position="653"/>
    </location>
    <ligand>
        <name>Zn(2+)</name>
        <dbReference type="ChEBI" id="CHEBI:29105"/>
        <label>1</label>
        <note>catalytic</note>
    </ligand>
</feature>
<evidence type="ECO:0000259" key="16">
    <source>
        <dbReference type="Pfam" id="PF01717"/>
    </source>
</evidence>
<dbReference type="CDD" id="cd03311">
    <property type="entry name" value="CIMS_C_terminal_like"/>
    <property type="match status" value="1"/>
</dbReference>
<feature type="binding site" evidence="14">
    <location>
        <position position="651"/>
    </location>
    <ligand>
        <name>Zn(2+)</name>
        <dbReference type="ChEBI" id="CHEBI:29105"/>
        <label>1</label>
        <note>catalytic</note>
    </ligand>
</feature>
<feature type="binding site" evidence="14">
    <location>
        <position position="736"/>
    </location>
    <ligand>
        <name>Zn(2+)</name>
        <dbReference type="ChEBI" id="CHEBI:29105"/>
        <label>1</label>
        <note>catalytic</note>
    </ligand>
</feature>
<dbReference type="Proteomes" id="UP000310158">
    <property type="component" value="Unassembled WGS sequence"/>
</dbReference>
<dbReference type="SUPFAM" id="SSF51726">
    <property type="entry name" value="UROD/MetE-like"/>
    <property type="match status" value="2"/>
</dbReference>
<dbReference type="Pfam" id="PF01717">
    <property type="entry name" value="Meth_synt_2"/>
    <property type="match status" value="1"/>
</dbReference>
<comment type="pathway">
    <text evidence="2">Amino-acid biosynthesis; L-methionine biosynthesis via de novo pathway; L-methionine from L-homocysteine (MetE route): step 1/1.</text>
</comment>
<feature type="domain" description="Cobalamin-independent methionine synthase MetE C-terminal/archaeal" evidence="16">
    <location>
        <begin position="436"/>
        <end position="758"/>
    </location>
</feature>
<evidence type="ECO:0000256" key="15">
    <source>
        <dbReference type="PIRSR" id="PIRSR000382-3"/>
    </source>
</evidence>
<evidence type="ECO:0000256" key="9">
    <source>
        <dbReference type="ARBA" id="ARBA00022833"/>
    </source>
</evidence>
<evidence type="ECO:0000256" key="1">
    <source>
        <dbReference type="ARBA" id="ARBA00002777"/>
    </source>
</evidence>
<keyword evidence="5" id="KW-0489">Methyltransferase</keyword>
<evidence type="ECO:0000256" key="7">
    <source>
        <dbReference type="ARBA" id="ARBA00022679"/>
    </source>
</evidence>
<dbReference type="EC" id="2.1.1.14" evidence="4"/>
<keyword evidence="8 14" id="KW-0479">Metal-binding</keyword>
<evidence type="ECO:0000313" key="18">
    <source>
        <dbReference type="EMBL" id="THH07077.1"/>
    </source>
</evidence>
<reference evidence="18 19" key="1">
    <citation type="submission" date="2019-02" db="EMBL/GenBank/DDBJ databases">
        <title>Genome sequencing of the rare red list fungi Bondarzewia mesenterica.</title>
        <authorList>
            <person name="Buettner E."/>
            <person name="Kellner H."/>
        </authorList>
    </citation>
    <scope>NUCLEOTIDE SEQUENCE [LARGE SCALE GENOMIC DNA]</scope>
    <source>
        <strain evidence="18 19">DSM 108281</strain>
    </source>
</reference>
<evidence type="ECO:0000256" key="6">
    <source>
        <dbReference type="ARBA" id="ARBA00022605"/>
    </source>
</evidence>
<evidence type="ECO:0000313" key="19">
    <source>
        <dbReference type="Proteomes" id="UP000310158"/>
    </source>
</evidence>
<keyword evidence="6" id="KW-0028">Amino-acid biosynthesis</keyword>
<protein>
    <recommendedName>
        <fullName evidence="4">5-methyltetrahydropteroyltriglutamate--homocysteine S-methyltransferase</fullName>
        <ecNumber evidence="4">2.1.1.14</ecNumber>
    </recommendedName>
    <alternativeName>
        <fullName evidence="12">Cobalamin-independent methionine synthase</fullName>
    </alternativeName>
    <alternativeName>
        <fullName evidence="11">Methionine synthase, vitamin-B12 independent isozyme</fullName>
    </alternativeName>
</protein>
<feature type="binding site" evidence="14">
    <location>
        <position position="675"/>
    </location>
    <ligand>
        <name>Zn(2+)</name>
        <dbReference type="ChEBI" id="CHEBI:29105"/>
        <label>1</label>
        <note>catalytic</note>
    </ligand>
</feature>
<dbReference type="FunFam" id="3.20.20.210:FF:000002">
    <property type="entry name" value="5-methyltetrahydropteroyltriglutamate--homocysteine methyltransferase"/>
    <property type="match status" value="1"/>
</dbReference>
<comment type="similarity">
    <text evidence="3">Belongs to the vitamin-B12 independent methionine synthase family.</text>
</comment>
<keyword evidence="19" id="KW-1185">Reference proteome</keyword>
<dbReference type="InterPro" id="IPR006276">
    <property type="entry name" value="Cobalamin-indep_Met_synthase"/>
</dbReference>
<feature type="binding site" evidence="13">
    <location>
        <position position="120"/>
    </location>
    <ligand>
        <name>5-methyltetrahydropteroyltri-L-glutamate</name>
        <dbReference type="ChEBI" id="CHEBI:58207"/>
    </ligand>
</feature>
<evidence type="ECO:0000256" key="3">
    <source>
        <dbReference type="ARBA" id="ARBA00009553"/>
    </source>
</evidence>
<evidence type="ECO:0000256" key="2">
    <source>
        <dbReference type="ARBA" id="ARBA00004681"/>
    </source>
</evidence>
<dbReference type="PANTHER" id="PTHR30519">
    <property type="entry name" value="5-METHYLTETRAHYDROPTEROYLTRIGLUTAMATE--HOMOCYSTEINE METHYLTRANSFERASE"/>
    <property type="match status" value="1"/>
</dbReference>
<feature type="binding site" evidence="13">
    <location>
        <begin position="441"/>
        <end position="443"/>
    </location>
    <ligand>
        <name>L-methionine</name>
        <dbReference type="ChEBI" id="CHEBI:57844"/>
    </ligand>
</feature>
<dbReference type="EMBL" id="SGPL01000811">
    <property type="protein sequence ID" value="THH07077.1"/>
    <property type="molecule type" value="Genomic_DNA"/>
</dbReference>
<accession>A0A4S4L6W9</accession>
<evidence type="ECO:0000256" key="8">
    <source>
        <dbReference type="ARBA" id="ARBA00022723"/>
    </source>
</evidence>
<dbReference type="GO" id="GO:0008270">
    <property type="term" value="F:zinc ion binding"/>
    <property type="evidence" value="ECO:0007669"/>
    <property type="project" value="InterPro"/>
</dbReference>
<dbReference type="FunFam" id="3.20.20.210:FF:000003">
    <property type="entry name" value="5-methyltetrahydropteroyltriglutamate--homocysteine methyltransferase"/>
    <property type="match status" value="1"/>
</dbReference>
<dbReference type="OrthoDB" id="1053771at2759"/>
<dbReference type="PIRSF" id="PIRSF000382">
    <property type="entry name" value="MeTrfase_B12_ind"/>
    <property type="match status" value="1"/>
</dbReference>
<feature type="binding site" evidence="13">
    <location>
        <position position="494"/>
    </location>
    <ligand>
        <name>L-methionine</name>
        <dbReference type="ChEBI" id="CHEBI:57844"/>
    </ligand>
</feature>
<comment type="cofactor">
    <cofactor evidence="14">
        <name>Zn(2+)</name>
        <dbReference type="ChEBI" id="CHEBI:29105"/>
    </cofactor>
    <text evidence="14">Binds 2 Zn(2+) ions per subunit.</text>
</comment>
<evidence type="ECO:0000256" key="10">
    <source>
        <dbReference type="ARBA" id="ARBA00023167"/>
    </source>
</evidence>
<dbReference type="GO" id="GO:0071265">
    <property type="term" value="P:L-methionine biosynthetic process"/>
    <property type="evidence" value="ECO:0007669"/>
    <property type="project" value="UniProtKB-ARBA"/>
</dbReference>
<dbReference type="NCBIfam" id="TIGR01371">
    <property type="entry name" value="met_syn_B12ind"/>
    <property type="match status" value="1"/>
</dbReference>
<comment type="function">
    <text evidence="1">Catalyzes the transfer of a methyl group from 5-methyltetrahydrofolate to homocysteine resulting in methionine formation.</text>
</comment>
<dbReference type="GO" id="GO:0032259">
    <property type="term" value="P:methylation"/>
    <property type="evidence" value="ECO:0007669"/>
    <property type="project" value="UniProtKB-KW"/>
</dbReference>
<keyword evidence="7" id="KW-0808">Transferase</keyword>
<dbReference type="InterPro" id="IPR013215">
    <property type="entry name" value="Cbl-indep_Met_Synth_N"/>
</dbReference>
<evidence type="ECO:0000256" key="4">
    <source>
        <dbReference type="ARBA" id="ARBA00012034"/>
    </source>
</evidence>
<feature type="binding site" evidence="13">
    <location>
        <position position="609"/>
    </location>
    <ligand>
        <name>L-homocysteine</name>
        <dbReference type="ChEBI" id="CHEBI:58199"/>
    </ligand>
</feature>
<dbReference type="UniPathway" id="UPA00051">
    <property type="reaction ID" value="UER00082"/>
</dbReference>
<comment type="caution">
    <text evidence="18">The sequence shown here is derived from an EMBL/GenBank/DDBJ whole genome shotgun (WGS) entry which is preliminary data.</text>
</comment>
<feature type="binding site" evidence="13">
    <location>
        <position position="571"/>
    </location>
    <ligand>
        <name>5-methyltetrahydropteroyltri-L-glutamate</name>
        <dbReference type="ChEBI" id="CHEBI:58207"/>
    </ligand>
</feature>
<dbReference type="CDD" id="cd03312">
    <property type="entry name" value="CIMS_N_terminal_like"/>
    <property type="match status" value="1"/>
</dbReference>
<evidence type="ECO:0000256" key="12">
    <source>
        <dbReference type="ARBA" id="ARBA00031314"/>
    </source>
</evidence>
<organism evidence="18 19">
    <name type="scientific">Bondarzewia mesenterica</name>
    <dbReference type="NCBI Taxonomy" id="1095465"/>
    <lineage>
        <taxon>Eukaryota</taxon>
        <taxon>Fungi</taxon>
        <taxon>Dikarya</taxon>
        <taxon>Basidiomycota</taxon>
        <taxon>Agaricomycotina</taxon>
        <taxon>Agaricomycetes</taxon>
        <taxon>Russulales</taxon>
        <taxon>Bondarzewiaceae</taxon>
        <taxon>Bondarzewia</taxon>
    </lineage>
</organism>
<gene>
    <name evidence="18" type="ORF">EW146_g9424</name>
</gene>
<dbReference type="InterPro" id="IPR002629">
    <property type="entry name" value="Met_Synth_C/arc"/>
</dbReference>
<feature type="active site" description="Proton donor" evidence="15">
    <location>
        <position position="704"/>
    </location>
</feature>
<feature type="domain" description="Cobalamin-independent methionine synthase MetE N-terminal" evidence="17">
    <location>
        <begin position="4"/>
        <end position="310"/>
    </location>
</feature>
<dbReference type="HAMAP" id="MF_00172">
    <property type="entry name" value="Meth_synth"/>
    <property type="match status" value="1"/>
</dbReference>
<evidence type="ECO:0000259" key="17">
    <source>
        <dbReference type="Pfam" id="PF08267"/>
    </source>
</evidence>
<dbReference type="Pfam" id="PF08267">
    <property type="entry name" value="Meth_synt_1"/>
    <property type="match status" value="1"/>
</dbReference>
<feature type="binding site" evidence="13">
    <location>
        <position position="19"/>
    </location>
    <ligand>
        <name>5-methyltetrahydropteroyltri-L-glutamate</name>
        <dbReference type="ChEBI" id="CHEBI:58207"/>
    </ligand>
</feature>
<evidence type="ECO:0000256" key="13">
    <source>
        <dbReference type="PIRSR" id="PIRSR000382-1"/>
    </source>
</evidence>
<evidence type="ECO:0000256" key="5">
    <source>
        <dbReference type="ARBA" id="ARBA00022603"/>
    </source>
</evidence>
<dbReference type="NCBIfam" id="NF003556">
    <property type="entry name" value="PRK05222.1"/>
    <property type="match status" value="1"/>
</dbReference>
<feature type="binding site" evidence="13">
    <location>
        <begin position="441"/>
        <end position="443"/>
    </location>
    <ligand>
        <name>L-homocysteine</name>
        <dbReference type="ChEBI" id="CHEBI:58199"/>
    </ligand>
</feature>
<evidence type="ECO:0000256" key="14">
    <source>
        <dbReference type="PIRSR" id="PIRSR000382-2"/>
    </source>
</evidence>
<proteinExistence type="inferred from homology"/>
<dbReference type="InterPro" id="IPR038071">
    <property type="entry name" value="UROD/MetE-like_sf"/>
</dbReference>
<feature type="binding site" evidence="13">
    <location>
        <position position="609"/>
    </location>
    <ligand>
        <name>L-methionine</name>
        <dbReference type="ChEBI" id="CHEBI:57844"/>
    </ligand>
</feature>
<evidence type="ECO:0000256" key="11">
    <source>
        <dbReference type="ARBA" id="ARBA00030765"/>
    </source>
</evidence>
<name>A0A4S4L6W9_9AGAM</name>
<keyword evidence="9 14" id="KW-0862">Zinc</keyword>